<reference evidence="1" key="2">
    <citation type="journal article" date="2024" name="Plant">
        <title>Genomic evolution and insights into agronomic trait innovations of Sesamum species.</title>
        <authorList>
            <person name="Miao H."/>
            <person name="Wang L."/>
            <person name="Qu L."/>
            <person name="Liu H."/>
            <person name="Sun Y."/>
            <person name="Le M."/>
            <person name="Wang Q."/>
            <person name="Wei S."/>
            <person name="Zheng Y."/>
            <person name="Lin W."/>
            <person name="Duan Y."/>
            <person name="Cao H."/>
            <person name="Xiong S."/>
            <person name="Wang X."/>
            <person name="Wei L."/>
            <person name="Li C."/>
            <person name="Ma Q."/>
            <person name="Ju M."/>
            <person name="Zhao R."/>
            <person name="Li G."/>
            <person name="Mu C."/>
            <person name="Tian Q."/>
            <person name="Mei H."/>
            <person name="Zhang T."/>
            <person name="Gao T."/>
            <person name="Zhang H."/>
        </authorList>
    </citation>
    <scope>NUCLEOTIDE SEQUENCE</scope>
    <source>
        <strain evidence="1">G01</strain>
    </source>
</reference>
<dbReference type="AlphaFoldDB" id="A0AAW2LWB6"/>
<sequence>MERRTLEITLQYAKDLTNMNLIPTMDLYVIESVSGGRKNSNQTTRTPAEKVFEERVAAYPMGGHSWPYPAEPPRVYPPHYPAAAVEDVGRLYPPPPTRYTQVGGLHPPLQGYAYPPATSPPPVYGYQQPPLPQQQQRGYGYPLLPPPPSYGYRPLALEEAPRNNIAGRWDRWLVDRRYEI</sequence>
<evidence type="ECO:0000313" key="1">
    <source>
        <dbReference type="EMBL" id="KAL0323475.1"/>
    </source>
</evidence>
<comment type="caution">
    <text evidence="1">The sequence shown here is derived from an EMBL/GenBank/DDBJ whole genome shotgun (WGS) entry which is preliminary data.</text>
</comment>
<name>A0AAW2LWB6_9LAMI</name>
<gene>
    <name evidence="1" type="ORF">Sangu_1966800</name>
</gene>
<dbReference type="EMBL" id="JACGWK010000012">
    <property type="protein sequence ID" value="KAL0323475.1"/>
    <property type="molecule type" value="Genomic_DNA"/>
</dbReference>
<reference evidence="1" key="1">
    <citation type="submission" date="2020-06" db="EMBL/GenBank/DDBJ databases">
        <authorList>
            <person name="Li T."/>
            <person name="Hu X."/>
            <person name="Zhang T."/>
            <person name="Song X."/>
            <person name="Zhang H."/>
            <person name="Dai N."/>
            <person name="Sheng W."/>
            <person name="Hou X."/>
            <person name="Wei L."/>
        </authorList>
    </citation>
    <scope>NUCLEOTIDE SEQUENCE</scope>
    <source>
        <strain evidence="1">G01</strain>
        <tissue evidence="1">Leaf</tissue>
    </source>
</reference>
<proteinExistence type="predicted"/>
<accession>A0AAW2LWB6</accession>
<organism evidence="1">
    <name type="scientific">Sesamum angustifolium</name>
    <dbReference type="NCBI Taxonomy" id="2727405"/>
    <lineage>
        <taxon>Eukaryota</taxon>
        <taxon>Viridiplantae</taxon>
        <taxon>Streptophyta</taxon>
        <taxon>Embryophyta</taxon>
        <taxon>Tracheophyta</taxon>
        <taxon>Spermatophyta</taxon>
        <taxon>Magnoliopsida</taxon>
        <taxon>eudicotyledons</taxon>
        <taxon>Gunneridae</taxon>
        <taxon>Pentapetalae</taxon>
        <taxon>asterids</taxon>
        <taxon>lamiids</taxon>
        <taxon>Lamiales</taxon>
        <taxon>Pedaliaceae</taxon>
        <taxon>Sesamum</taxon>
    </lineage>
</organism>
<protein>
    <submittedName>
        <fullName evidence="1">Uncharacterized protein</fullName>
    </submittedName>
</protein>